<sequence>MLGGMQPISDNYEIAKKRPKMNYYNTNRQQRYNQVFSPLSLLPNPYGYSHQQQSQTWLAPEKMKEYLQNEKNFECMMYLFFPCCLQRSYTNERRLMCPPPALVLTGNGWNILLAQPPPPMDNIITYVRICNTKQALIERMEKATVNIPDIVALFRARGVYISASENKKLCRLSIDLHMSDAQTIKNISTGRIKVISKPSKKSQKDTGTDGLLTAFKNGSQIALYNRYRQANSTRYLHCHSNKFFGSITQWSVFKIYLVDEDINDETLAFETTDESICYRSRVKLVDIATEISLPIMRIRKVAKESKEDIYKPMDKDNEPVSQLHMIAFEHIDNNGKLSYLSVSSNETIIWQTISDLNAGINEGARWTITSAERYVYRFYPVNGLKNMSMSNFPIVFEIIEQDKIKKLEWLEFRGRGFDRATKVWFNTCQSPQTIYQSTKTLRCIIPSTREYLANCNSLGVQITNNDTVPLYLTNEDGNIYPTSFVFIYNNNVQGSLGRAVFIHEQDRNTIVQPVNPHRHHNFPSQMGIIH</sequence>
<keyword evidence="9" id="KW-1185">Reference proteome</keyword>
<dbReference type="InterPro" id="IPR037095">
    <property type="entry name" value="RBP-J/Cbf11_DNA-bd_sf"/>
</dbReference>
<dbReference type="WBParaSite" id="PSU_v2.g5569.t1">
    <property type="protein sequence ID" value="PSU_v2.g5569.t1"/>
    <property type="gene ID" value="PSU_v2.g5569"/>
</dbReference>
<organism evidence="9 10">
    <name type="scientific">Panagrolaimus superbus</name>
    <dbReference type="NCBI Taxonomy" id="310955"/>
    <lineage>
        <taxon>Eukaryota</taxon>
        <taxon>Metazoa</taxon>
        <taxon>Ecdysozoa</taxon>
        <taxon>Nematoda</taxon>
        <taxon>Chromadorea</taxon>
        <taxon>Rhabditida</taxon>
        <taxon>Tylenchina</taxon>
        <taxon>Panagrolaimomorpha</taxon>
        <taxon>Panagrolaimoidea</taxon>
        <taxon>Panagrolaimidae</taxon>
        <taxon>Panagrolaimus</taxon>
    </lineage>
</organism>
<evidence type="ECO:0000256" key="1">
    <source>
        <dbReference type="ARBA" id="ARBA00004123"/>
    </source>
</evidence>
<dbReference type="InterPro" id="IPR036358">
    <property type="entry name" value="BTD_sf"/>
</dbReference>
<keyword evidence="4" id="KW-0238">DNA-binding</keyword>
<dbReference type="GO" id="GO:0000978">
    <property type="term" value="F:RNA polymerase II cis-regulatory region sequence-specific DNA binding"/>
    <property type="evidence" value="ECO:0007669"/>
    <property type="project" value="InterPro"/>
</dbReference>
<dbReference type="Pfam" id="PF09270">
    <property type="entry name" value="BTD"/>
    <property type="match status" value="1"/>
</dbReference>
<evidence type="ECO:0000259" key="8">
    <source>
        <dbReference type="SMART" id="SM01268"/>
    </source>
</evidence>
<feature type="domain" description="RBP-J/Cbf11/Cbf12 DNA binding" evidence="7">
    <location>
        <begin position="76"/>
        <end position="209"/>
    </location>
</feature>
<dbReference type="InterPro" id="IPR013783">
    <property type="entry name" value="Ig-like_fold"/>
</dbReference>
<keyword evidence="6" id="KW-0539">Nucleus</keyword>
<protein>
    <submittedName>
        <fullName evidence="10">Uncharacterized protein</fullName>
    </submittedName>
</protein>
<dbReference type="InterPro" id="IPR014756">
    <property type="entry name" value="Ig_E-set"/>
</dbReference>
<comment type="similarity">
    <text evidence="2">Belongs to the Su(H) family.</text>
</comment>
<dbReference type="Gene3D" id="2.60.40.1450">
    <property type="entry name" value="LAG1, DNA binding domain"/>
    <property type="match status" value="1"/>
</dbReference>
<dbReference type="Proteomes" id="UP000887577">
    <property type="component" value="Unplaced"/>
</dbReference>
<dbReference type="GO" id="GO:0001228">
    <property type="term" value="F:DNA-binding transcription activator activity, RNA polymerase II-specific"/>
    <property type="evidence" value="ECO:0007669"/>
    <property type="project" value="InterPro"/>
</dbReference>
<dbReference type="GO" id="GO:0005634">
    <property type="term" value="C:nucleus"/>
    <property type="evidence" value="ECO:0007669"/>
    <property type="project" value="UniProtKB-SubCell"/>
</dbReference>
<evidence type="ECO:0000256" key="3">
    <source>
        <dbReference type="ARBA" id="ARBA00023015"/>
    </source>
</evidence>
<dbReference type="SMART" id="SM01267">
    <property type="entry name" value="LAG1_DNAbind"/>
    <property type="match status" value="1"/>
</dbReference>
<dbReference type="Gene3D" id="2.80.10.50">
    <property type="match status" value="1"/>
</dbReference>
<proteinExistence type="inferred from homology"/>
<feature type="domain" description="Beta-trefoil DNA-binding" evidence="8">
    <location>
        <begin position="213"/>
        <end position="366"/>
    </location>
</feature>
<dbReference type="AlphaFoldDB" id="A0A914YYI9"/>
<dbReference type="SUPFAM" id="SSF81296">
    <property type="entry name" value="E set domains"/>
    <property type="match status" value="1"/>
</dbReference>
<keyword evidence="3" id="KW-0805">Transcription regulation</keyword>
<dbReference type="InterPro" id="IPR038007">
    <property type="entry name" value="RBP-Jkappa_IPT"/>
</dbReference>
<accession>A0A914YYI9</accession>
<dbReference type="Pfam" id="PF09271">
    <property type="entry name" value="LAG1-DNAbind"/>
    <property type="match status" value="1"/>
</dbReference>
<evidence type="ECO:0000259" key="7">
    <source>
        <dbReference type="SMART" id="SM01267"/>
    </source>
</evidence>
<name>A0A914YYI9_9BILA</name>
<evidence type="ECO:0000256" key="2">
    <source>
        <dbReference type="ARBA" id="ARBA00009704"/>
    </source>
</evidence>
<reference evidence="10" key="1">
    <citation type="submission" date="2022-11" db="UniProtKB">
        <authorList>
            <consortium name="WormBaseParasite"/>
        </authorList>
    </citation>
    <scope>IDENTIFICATION</scope>
</reference>
<evidence type="ECO:0000256" key="5">
    <source>
        <dbReference type="ARBA" id="ARBA00023163"/>
    </source>
</evidence>
<dbReference type="PANTHER" id="PTHR10665">
    <property type="entry name" value="RECOMBINING BINDING PROTEIN SUPPRESSOR OF HAIRLESS"/>
    <property type="match status" value="1"/>
</dbReference>
<evidence type="ECO:0000256" key="4">
    <source>
        <dbReference type="ARBA" id="ARBA00023125"/>
    </source>
</evidence>
<dbReference type="Gene3D" id="2.60.40.10">
    <property type="entry name" value="Immunoglobulins"/>
    <property type="match status" value="1"/>
</dbReference>
<dbReference type="InterPro" id="IPR015351">
    <property type="entry name" value="RBP-J/Cbf11/Cbf12_DNA-bd"/>
</dbReference>
<keyword evidence="5" id="KW-0804">Transcription</keyword>
<dbReference type="InterPro" id="IPR015350">
    <property type="entry name" value="Beta-trefoil_DNA-bd_dom"/>
</dbReference>
<dbReference type="InterPro" id="IPR040159">
    <property type="entry name" value="CLS_fam"/>
</dbReference>
<dbReference type="SMART" id="SM01268">
    <property type="entry name" value="BTD"/>
    <property type="match status" value="1"/>
</dbReference>
<dbReference type="InterPro" id="IPR008967">
    <property type="entry name" value="p53-like_TF_DNA-bd_sf"/>
</dbReference>
<evidence type="ECO:0000256" key="6">
    <source>
        <dbReference type="ARBA" id="ARBA00023242"/>
    </source>
</evidence>
<dbReference type="SUPFAM" id="SSF49417">
    <property type="entry name" value="p53-like transcription factors"/>
    <property type="match status" value="1"/>
</dbReference>
<evidence type="ECO:0000313" key="9">
    <source>
        <dbReference type="Proteomes" id="UP000887577"/>
    </source>
</evidence>
<evidence type="ECO:0000313" key="10">
    <source>
        <dbReference type="WBParaSite" id="PSU_v2.g5569.t1"/>
    </source>
</evidence>
<dbReference type="SUPFAM" id="SSF110217">
    <property type="entry name" value="DNA-binding protein LAG-1 (CSL)"/>
    <property type="match status" value="1"/>
</dbReference>
<dbReference type="Pfam" id="PF20144">
    <property type="entry name" value="TIG_SUH"/>
    <property type="match status" value="1"/>
</dbReference>
<comment type="subcellular location">
    <subcellularLocation>
        <location evidence="1">Nucleus</location>
    </subcellularLocation>
</comment>